<dbReference type="InterPro" id="IPR000863">
    <property type="entry name" value="Sulfotransferase_dom"/>
</dbReference>
<protein>
    <recommendedName>
        <fullName evidence="3">Sulfotransferase</fullName>
        <ecNumber evidence="3">2.8.2.-</ecNumber>
    </recommendedName>
</protein>
<dbReference type="AlphaFoldDB" id="A0A8D0C931"/>
<evidence type="ECO:0000256" key="3">
    <source>
        <dbReference type="RuleBase" id="RU361155"/>
    </source>
</evidence>
<feature type="domain" description="Sulfotransferase" evidence="4">
    <location>
        <begin position="193"/>
        <end position="267"/>
    </location>
</feature>
<accession>A0A8D0C931</accession>
<reference evidence="5" key="2">
    <citation type="submission" date="2025-09" db="UniProtKB">
        <authorList>
            <consortium name="Ensembl"/>
        </authorList>
    </citation>
    <scope>IDENTIFICATION</scope>
</reference>
<dbReference type="EC" id="2.8.2.-" evidence="3"/>
<dbReference type="Gene3D" id="3.40.50.300">
    <property type="entry name" value="P-loop containing nucleotide triphosphate hydrolases"/>
    <property type="match status" value="1"/>
</dbReference>
<dbReference type="Ensembl" id="ENSSMRT00000018812.1">
    <property type="protein sequence ID" value="ENSSMRP00000016108.1"/>
    <property type="gene ID" value="ENSSMRG00000012525.1"/>
</dbReference>
<dbReference type="GO" id="GO:0008146">
    <property type="term" value="F:sulfotransferase activity"/>
    <property type="evidence" value="ECO:0007669"/>
    <property type="project" value="InterPro"/>
</dbReference>
<evidence type="ECO:0000313" key="6">
    <source>
        <dbReference type="Proteomes" id="UP000694421"/>
    </source>
</evidence>
<keyword evidence="6" id="KW-1185">Reference proteome</keyword>
<dbReference type="SUPFAM" id="SSF52540">
    <property type="entry name" value="P-loop containing nucleoside triphosphate hydrolases"/>
    <property type="match status" value="1"/>
</dbReference>
<feature type="domain" description="Sulfotransferase" evidence="4">
    <location>
        <begin position="50"/>
        <end position="174"/>
    </location>
</feature>
<dbReference type="Pfam" id="PF00685">
    <property type="entry name" value="Sulfotransfer_1"/>
    <property type="match status" value="2"/>
</dbReference>
<sequence length="279" mass="32999">HLHPCDLSNIILSFGGGVLIYHFKYKGCYFTTNATTPEHIDSLENFEIRDNDVFLVTYPKSGTIWTQNILSLIYHEGHRNGVENIDLMDRVPWLEYNVRHMDYQRCPSPRLFASHLPYFLVPRELRNRRGTVIYVARNPKDALVSYFHFSKILTDMEDEPDFGKFMERFLAGKGKNNFLFYSQSLLPFLPFRKRLTEEEINEVVEKATFNKMKSDPRANYEFLKGDKVDFSKGHFLRKGTTGDWKNTMTVAQNERFDSVFKERMEKLPFKFCWDLNEKK</sequence>
<dbReference type="Proteomes" id="UP000694421">
    <property type="component" value="Unplaced"/>
</dbReference>
<evidence type="ECO:0000259" key="4">
    <source>
        <dbReference type="Pfam" id="PF00685"/>
    </source>
</evidence>
<organism evidence="5 6">
    <name type="scientific">Salvator merianae</name>
    <name type="common">Argentine black and white tegu</name>
    <name type="synonym">Tupinambis merianae</name>
    <dbReference type="NCBI Taxonomy" id="96440"/>
    <lineage>
        <taxon>Eukaryota</taxon>
        <taxon>Metazoa</taxon>
        <taxon>Chordata</taxon>
        <taxon>Craniata</taxon>
        <taxon>Vertebrata</taxon>
        <taxon>Euteleostomi</taxon>
        <taxon>Lepidosauria</taxon>
        <taxon>Squamata</taxon>
        <taxon>Bifurcata</taxon>
        <taxon>Unidentata</taxon>
        <taxon>Episquamata</taxon>
        <taxon>Laterata</taxon>
        <taxon>Teiioidea</taxon>
        <taxon>Teiidae</taxon>
        <taxon>Salvator</taxon>
    </lineage>
</organism>
<reference evidence="5" key="1">
    <citation type="submission" date="2025-08" db="UniProtKB">
        <authorList>
            <consortium name="Ensembl"/>
        </authorList>
    </citation>
    <scope>IDENTIFICATION</scope>
</reference>
<dbReference type="OMA" id="PSMHELE"/>
<proteinExistence type="inferred from homology"/>
<comment type="similarity">
    <text evidence="1 3">Belongs to the sulfotransferase 1 family.</text>
</comment>
<name>A0A8D0C931_SALMN</name>
<dbReference type="PANTHER" id="PTHR11783">
    <property type="entry name" value="SULFOTRANSFERASE SULT"/>
    <property type="match status" value="1"/>
</dbReference>
<evidence type="ECO:0000256" key="2">
    <source>
        <dbReference type="ARBA" id="ARBA00022679"/>
    </source>
</evidence>
<dbReference type="GeneTree" id="ENSGT00940000156772"/>
<keyword evidence="2 3" id="KW-0808">Transferase</keyword>
<dbReference type="InterPro" id="IPR027417">
    <property type="entry name" value="P-loop_NTPase"/>
</dbReference>
<evidence type="ECO:0000313" key="5">
    <source>
        <dbReference type="Ensembl" id="ENSSMRP00000016108.1"/>
    </source>
</evidence>
<evidence type="ECO:0000256" key="1">
    <source>
        <dbReference type="ARBA" id="ARBA00005771"/>
    </source>
</evidence>